<evidence type="ECO:0000256" key="3">
    <source>
        <dbReference type="ARBA" id="ARBA00004141"/>
    </source>
</evidence>
<dbReference type="InterPro" id="IPR011527">
    <property type="entry name" value="ABC1_TM_dom"/>
</dbReference>
<dbReference type="SUPFAM" id="SSF52540">
    <property type="entry name" value="P-loop containing nucleoside triphosphate hydrolases"/>
    <property type="match status" value="2"/>
</dbReference>
<evidence type="ECO:0000256" key="9">
    <source>
        <dbReference type="ARBA" id="ARBA00022491"/>
    </source>
</evidence>
<dbReference type="CDD" id="cd03244">
    <property type="entry name" value="ABCC_MRP_domain2"/>
    <property type="match status" value="1"/>
</dbReference>
<dbReference type="InterPro" id="IPR036640">
    <property type="entry name" value="ABC1_TM_sf"/>
</dbReference>
<dbReference type="FunFam" id="3.40.50.300:FF:000163">
    <property type="entry name" value="Multidrug resistance-associated protein member 4"/>
    <property type="match status" value="1"/>
</dbReference>
<evidence type="ECO:0000256" key="28">
    <source>
        <dbReference type="SAM" id="Coils"/>
    </source>
</evidence>
<dbReference type="FunFam" id="3.40.50.300:FF:000973">
    <property type="entry name" value="Multidrug resistance-associated protein 4"/>
    <property type="match status" value="1"/>
</dbReference>
<keyword evidence="13" id="KW-0547">Nucleotide-binding</keyword>
<feature type="transmembrane region" description="Helical" evidence="30">
    <location>
        <begin position="261"/>
        <end position="283"/>
    </location>
</feature>
<feature type="compositionally biased region" description="Acidic residues" evidence="29">
    <location>
        <begin position="1499"/>
        <end position="1527"/>
    </location>
</feature>
<evidence type="ECO:0000259" key="32">
    <source>
        <dbReference type="PROSITE" id="PS50929"/>
    </source>
</evidence>
<feature type="coiled-coil region" evidence="28">
    <location>
        <begin position="125"/>
        <end position="168"/>
    </location>
</feature>
<dbReference type="InterPro" id="IPR038584">
    <property type="entry name" value="Ribosomal_bL33_sf"/>
</dbReference>
<feature type="compositionally biased region" description="Basic and acidic residues" evidence="29">
    <location>
        <begin position="1629"/>
        <end position="1639"/>
    </location>
</feature>
<evidence type="ECO:0000256" key="22">
    <source>
        <dbReference type="ARBA" id="ARBA00023136"/>
    </source>
</evidence>
<comment type="subcellular location">
    <subcellularLocation>
        <location evidence="3">Membrane</location>
        <topology evidence="3">Multi-pass membrane protein</topology>
    </subcellularLocation>
    <subcellularLocation>
        <location evidence="2">Nucleus</location>
    </subcellularLocation>
</comment>
<organism evidence="34 35">
    <name type="scientific">Lucilia cuprina</name>
    <name type="common">Green bottle fly</name>
    <name type="synonym">Australian sheep blowfly</name>
    <dbReference type="NCBI Taxonomy" id="7375"/>
    <lineage>
        <taxon>Eukaryota</taxon>
        <taxon>Metazoa</taxon>
        <taxon>Ecdysozoa</taxon>
        <taxon>Arthropoda</taxon>
        <taxon>Hexapoda</taxon>
        <taxon>Insecta</taxon>
        <taxon>Pterygota</taxon>
        <taxon>Neoptera</taxon>
        <taxon>Endopterygota</taxon>
        <taxon>Diptera</taxon>
        <taxon>Brachycera</taxon>
        <taxon>Muscomorpha</taxon>
        <taxon>Oestroidea</taxon>
        <taxon>Calliphoridae</taxon>
        <taxon>Luciliinae</taxon>
        <taxon>Lucilia</taxon>
    </lineage>
</organism>
<dbReference type="Gene3D" id="3.90.930.40">
    <property type="match status" value="1"/>
</dbReference>
<evidence type="ECO:0000256" key="8">
    <source>
        <dbReference type="ARBA" id="ARBA00022448"/>
    </source>
</evidence>
<dbReference type="InterPro" id="IPR049043">
    <property type="entry name" value="WHD_RIOX1"/>
</dbReference>
<dbReference type="InterPro" id="IPR017871">
    <property type="entry name" value="ABC_transporter-like_CS"/>
</dbReference>
<dbReference type="Proteomes" id="UP000037069">
    <property type="component" value="Unassembled WGS sequence"/>
</dbReference>
<dbReference type="EC" id="1.14.11.27" evidence="6"/>
<reference evidence="34 35" key="1">
    <citation type="journal article" date="2015" name="Nat. Commun.">
        <title>Lucilia cuprina genome unlocks parasitic fly biology to underpin future interventions.</title>
        <authorList>
            <person name="Anstead C.A."/>
            <person name="Korhonen P.K."/>
            <person name="Young N.D."/>
            <person name="Hall R.S."/>
            <person name="Jex A.R."/>
            <person name="Murali S.C."/>
            <person name="Hughes D.S."/>
            <person name="Lee S.F."/>
            <person name="Perry T."/>
            <person name="Stroehlein A.J."/>
            <person name="Ansell B.R."/>
            <person name="Breugelmans B."/>
            <person name="Hofmann A."/>
            <person name="Qu J."/>
            <person name="Dugan S."/>
            <person name="Lee S.L."/>
            <person name="Chao H."/>
            <person name="Dinh H."/>
            <person name="Han Y."/>
            <person name="Doddapaneni H.V."/>
            <person name="Worley K.C."/>
            <person name="Muzny D.M."/>
            <person name="Ioannidis P."/>
            <person name="Waterhouse R.M."/>
            <person name="Zdobnov E.M."/>
            <person name="James P.J."/>
            <person name="Bagnall N.H."/>
            <person name="Kotze A.C."/>
            <person name="Gibbs R.A."/>
            <person name="Richards S."/>
            <person name="Batterham P."/>
            <person name="Gasser R.B."/>
        </authorList>
    </citation>
    <scope>NUCLEOTIDE SEQUENCE [LARGE SCALE GENOMIC DNA]</scope>
    <source>
        <strain evidence="34 35">LS</strain>
        <tissue evidence="34">Full body</tissue>
    </source>
</reference>
<comment type="similarity">
    <text evidence="4">Belongs to the bacterial ribosomal protein bL33 family.</text>
</comment>
<gene>
    <name evidence="34" type="ORF">FF38_02840</name>
</gene>
<evidence type="ECO:0000256" key="16">
    <source>
        <dbReference type="ARBA" id="ARBA00022964"/>
    </source>
</evidence>
<feature type="transmembrane region" description="Helical" evidence="30">
    <location>
        <begin position="95"/>
        <end position="117"/>
    </location>
</feature>
<dbReference type="InterPro" id="IPR003347">
    <property type="entry name" value="JmjC_dom"/>
</dbReference>
<dbReference type="PROSITE" id="PS50929">
    <property type="entry name" value="ABC_TM1F"/>
    <property type="match status" value="2"/>
</dbReference>
<keyword evidence="12" id="KW-0677">Repeat</keyword>
<feature type="compositionally biased region" description="Low complexity" evidence="29">
    <location>
        <begin position="1528"/>
        <end position="1538"/>
    </location>
</feature>
<keyword evidence="24" id="KW-0539">Nucleus</keyword>
<evidence type="ECO:0000256" key="7">
    <source>
        <dbReference type="ARBA" id="ARBA00014940"/>
    </source>
</evidence>
<dbReference type="PANTHER" id="PTHR24223">
    <property type="entry name" value="ATP-BINDING CASSETTE SUB-FAMILY C"/>
    <property type="match status" value="1"/>
</dbReference>
<keyword evidence="14" id="KW-0067">ATP-binding</keyword>
<evidence type="ECO:0000256" key="10">
    <source>
        <dbReference type="ARBA" id="ARBA00022692"/>
    </source>
</evidence>
<keyword evidence="20" id="KW-0408">Iron</keyword>
<evidence type="ECO:0000259" key="31">
    <source>
        <dbReference type="PROSITE" id="PS50893"/>
    </source>
</evidence>
<evidence type="ECO:0000256" key="2">
    <source>
        <dbReference type="ARBA" id="ARBA00004123"/>
    </source>
</evidence>
<evidence type="ECO:0000313" key="35">
    <source>
        <dbReference type="Proteomes" id="UP000037069"/>
    </source>
</evidence>
<dbReference type="Pfam" id="PF00664">
    <property type="entry name" value="ABC_membrane"/>
    <property type="match status" value="2"/>
</dbReference>
<dbReference type="Gene3D" id="1.20.1560.10">
    <property type="entry name" value="ABC transporter type 1, transmembrane domain"/>
    <property type="match status" value="2"/>
</dbReference>
<feature type="compositionally biased region" description="Basic and acidic residues" evidence="29">
    <location>
        <begin position="1608"/>
        <end position="1620"/>
    </location>
</feature>
<feature type="domain" description="ABC transmembrane type-1" evidence="32">
    <location>
        <begin position="760"/>
        <end position="1050"/>
    </location>
</feature>
<dbReference type="CDD" id="cd03250">
    <property type="entry name" value="ABCC_MRP_domain1"/>
    <property type="match status" value="1"/>
</dbReference>
<dbReference type="SUPFAM" id="SSF51197">
    <property type="entry name" value="Clavaminate synthase-like"/>
    <property type="match status" value="1"/>
</dbReference>
<evidence type="ECO:0000256" key="27">
    <source>
        <dbReference type="ARBA" id="ARBA00047915"/>
    </source>
</evidence>
<keyword evidence="16" id="KW-0223">Dioxygenase</keyword>
<feature type="compositionally biased region" description="Acidic residues" evidence="29">
    <location>
        <begin position="1547"/>
        <end position="1556"/>
    </location>
</feature>
<evidence type="ECO:0000256" key="11">
    <source>
        <dbReference type="ARBA" id="ARBA00022723"/>
    </source>
</evidence>
<dbReference type="PROSITE" id="PS50893">
    <property type="entry name" value="ABC_TRANSPORTER_2"/>
    <property type="match status" value="2"/>
</dbReference>
<evidence type="ECO:0000313" key="34">
    <source>
        <dbReference type="EMBL" id="KNC31347.1"/>
    </source>
</evidence>
<evidence type="ECO:0000256" key="20">
    <source>
        <dbReference type="ARBA" id="ARBA00023004"/>
    </source>
</evidence>
<evidence type="ECO:0000256" key="15">
    <source>
        <dbReference type="ARBA" id="ARBA00022853"/>
    </source>
</evidence>
<comment type="caution">
    <text evidence="34">The sequence shown here is derived from an EMBL/GenBank/DDBJ whole genome shotgun (WGS) entry which is preliminary data.</text>
</comment>
<feature type="transmembrane region" description="Helical" evidence="30">
    <location>
        <begin position="289"/>
        <end position="309"/>
    </location>
</feature>
<feature type="domain" description="ABC transmembrane type-1" evidence="32">
    <location>
        <begin position="191"/>
        <end position="432"/>
    </location>
</feature>
<evidence type="ECO:0000256" key="13">
    <source>
        <dbReference type="ARBA" id="ARBA00022741"/>
    </source>
</evidence>
<dbReference type="InterPro" id="IPR044726">
    <property type="entry name" value="ABCC_6TM_D2"/>
</dbReference>
<feature type="compositionally biased region" description="Low complexity" evidence="29">
    <location>
        <begin position="1420"/>
        <end position="1457"/>
    </location>
</feature>
<feature type="region of interest" description="Disordered" evidence="29">
    <location>
        <begin position="1419"/>
        <end position="1457"/>
    </location>
</feature>
<dbReference type="FunFam" id="2.60.120.650:FF:000013">
    <property type="entry name" value="Ribosomal oxygenase 1"/>
    <property type="match status" value="1"/>
</dbReference>
<evidence type="ECO:0000256" key="24">
    <source>
        <dbReference type="ARBA" id="ARBA00023242"/>
    </source>
</evidence>
<accession>A0A0L0CGK6</accession>
<feature type="compositionally biased region" description="Polar residues" evidence="29">
    <location>
        <begin position="1559"/>
        <end position="1569"/>
    </location>
</feature>
<dbReference type="GO" id="GO:0016020">
    <property type="term" value="C:membrane"/>
    <property type="evidence" value="ECO:0007669"/>
    <property type="project" value="UniProtKB-SubCell"/>
</dbReference>
<dbReference type="Gene3D" id="2.60.120.650">
    <property type="entry name" value="Cupin"/>
    <property type="match status" value="1"/>
</dbReference>
<dbReference type="OrthoDB" id="425950at2759"/>
<comment type="catalytic activity">
    <reaction evidence="27">
        <text>N(6),N(6)-dimethyl-L-lysyl(36)-[histone H3] + 2 2-oxoglutarate + 2 O2 = L-lysyl(36)-[histone H3] + 2 formaldehyde + 2 succinate + 2 CO2</text>
        <dbReference type="Rhea" id="RHEA:42032"/>
        <dbReference type="Rhea" id="RHEA-COMP:9785"/>
        <dbReference type="Rhea" id="RHEA-COMP:9787"/>
        <dbReference type="ChEBI" id="CHEBI:15379"/>
        <dbReference type="ChEBI" id="CHEBI:16526"/>
        <dbReference type="ChEBI" id="CHEBI:16810"/>
        <dbReference type="ChEBI" id="CHEBI:16842"/>
        <dbReference type="ChEBI" id="CHEBI:29969"/>
        <dbReference type="ChEBI" id="CHEBI:30031"/>
        <dbReference type="ChEBI" id="CHEBI:61976"/>
        <dbReference type="EC" id="1.14.11.27"/>
    </reaction>
</comment>
<dbReference type="InterPro" id="IPR050173">
    <property type="entry name" value="ABC_transporter_C-like"/>
</dbReference>
<feature type="region of interest" description="Disordered" evidence="29">
    <location>
        <begin position="681"/>
        <end position="703"/>
    </location>
</feature>
<dbReference type="PANTHER" id="PTHR24223:SF415">
    <property type="entry name" value="FI20190P1"/>
    <property type="match status" value="1"/>
</dbReference>
<dbReference type="GO" id="GO:0005840">
    <property type="term" value="C:ribosome"/>
    <property type="evidence" value="ECO:0007669"/>
    <property type="project" value="UniProtKB-KW"/>
</dbReference>
<evidence type="ECO:0000256" key="12">
    <source>
        <dbReference type="ARBA" id="ARBA00022737"/>
    </source>
</evidence>
<dbReference type="SMART" id="SM00382">
    <property type="entry name" value="AAA"/>
    <property type="match status" value="2"/>
</dbReference>
<dbReference type="GO" id="GO:0140359">
    <property type="term" value="F:ABC-type transporter activity"/>
    <property type="evidence" value="ECO:0007669"/>
    <property type="project" value="InterPro"/>
</dbReference>
<evidence type="ECO:0000256" key="17">
    <source>
        <dbReference type="ARBA" id="ARBA00022980"/>
    </source>
</evidence>
<dbReference type="Gene3D" id="1.10.10.1500">
    <property type="entry name" value="JmjC domain-containing ribosomal oxygenase (ROX), dimer domain"/>
    <property type="match status" value="1"/>
</dbReference>
<feature type="transmembrane region" description="Helical" evidence="30">
    <location>
        <begin position="1016"/>
        <end position="1038"/>
    </location>
</feature>
<keyword evidence="17" id="KW-0689">Ribosomal protein</keyword>
<evidence type="ECO:0000256" key="4">
    <source>
        <dbReference type="ARBA" id="ARBA00007596"/>
    </source>
</evidence>
<evidence type="ECO:0000256" key="14">
    <source>
        <dbReference type="ARBA" id="ARBA00022840"/>
    </source>
</evidence>
<dbReference type="Gene3D" id="2.20.28.120">
    <property type="entry name" value="Ribosomal protein L33"/>
    <property type="match status" value="1"/>
</dbReference>
<protein>
    <recommendedName>
        <fullName evidence="7">Bifunctional lysine-specific demethylase and histidyl-hydroxylase NO66</fullName>
        <ecNumber evidence="6">1.14.11.27</ecNumber>
    </recommendedName>
    <alternativeName>
        <fullName evidence="26">Histone lysine demethylase NO66</fullName>
    </alternativeName>
</protein>
<keyword evidence="10 30" id="KW-0812">Transmembrane</keyword>
<keyword evidence="19" id="KW-0560">Oxidoreductase</keyword>
<keyword evidence="28" id="KW-0175">Coiled coil</keyword>
<dbReference type="PROSITE" id="PS51184">
    <property type="entry name" value="JMJC"/>
    <property type="match status" value="1"/>
</dbReference>
<evidence type="ECO:0000256" key="5">
    <source>
        <dbReference type="ARBA" id="ARBA00010309"/>
    </source>
</evidence>
<feature type="domain" description="ABC transporter" evidence="31">
    <location>
        <begin position="1080"/>
        <end position="1309"/>
    </location>
</feature>
<dbReference type="STRING" id="7375.A0A0L0CGK6"/>
<dbReference type="Pfam" id="PF00005">
    <property type="entry name" value="ABC_tran"/>
    <property type="match status" value="2"/>
</dbReference>
<comment type="cofactor">
    <cofactor evidence="1">
        <name>Fe(2+)</name>
        <dbReference type="ChEBI" id="CHEBI:29033"/>
    </cofactor>
</comment>
<evidence type="ECO:0000256" key="21">
    <source>
        <dbReference type="ARBA" id="ARBA00023015"/>
    </source>
</evidence>
<proteinExistence type="inferred from homology"/>
<dbReference type="PROSITE" id="PS00211">
    <property type="entry name" value="ABC_TRANSPORTER_1"/>
    <property type="match status" value="1"/>
</dbReference>
<evidence type="ECO:0000259" key="33">
    <source>
        <dbReference type="PROSITE" id="PS51184"/>
    </source>
</evidence>
<dbReference type="EMBL" id="JRES01000430">
    <property type="protein sequence ID" value="KNC31347.1"/>
    <property type="molecule type" value="Genomic_DNA"/>
</dbReference>
<dbReference type="GO" id="GO:0005634">
    <property type="term" value="C:nucleus"/>
    <property type="evidence" value="ECO:0007669"/>
    <property type="project" value="UniProtKB-SubCell"/>
</dbReference>
<evidence type="ECO:0000256" key="26">
    <source>
        <dbReference type="ARBA" id="ARBA00030632"/>
    </source>
</evidence>
<dbReference type="Gene3D" id="3.40.50.300">
    <property type="entry name" value="P-loop containing nucleotide triphosphate hydrolases"/>
    <property type="match status" value="2"/>
</dbReference>
<keyword evidence="21" id="KW-0805">Transcription regulation</keyword>
<keyword evidence="15" id="KW-0156">Chromatin regulator</keyword>
<sequence>MAALEKELEPDTMYDDILPSKINPRQNANIFSQLIFAWIIPLLYKGSKQGLREEDLPKCLPDDESKVLGDKLERHWRQELLTHEMSGRKPSLRRALWKTIWPSAVIDGSICLFYIMLKSLIPLSLAQLLIELQNTKTTLDSLNHLSTIDDLNSTIQNANNSNLNLSNQNTQLIDAQESEKWFWFWHDIYVLGAILVGSTFIGCFINHHVDQRQKRMGAKMRIACCSLIQRKSINLSLKTAGDISVGHIVNLISNDVNRLDIGFVFAHYLWILPIQTVLIVYLIWLRLGYAAFIGVIALLLQTIPVQIYLSTWTAKLRNSTANRTDARIGKMNELIRGIQVIKMYAWEICFQKVVKESRRLEIRETRKAAYLKSFYLSSMILPERLTLFITIVAAVQMGTIISADAIFSIANLYHVFQLVAGIFCPMAISFASEAFVSIARVEEFLKQPEIESCPRGLPHSNNAVEIANVTASWDASKPLLKNISLVVPKGKLCVIAGPVGSGKGSIKVEDNISYASQEPWLFSGTIKKNILFTAPFKENQYKEVVEKCSLLTDFGQLRYRDSTLVGERGAALSGGQKARINLARAVYNQASTYIFDDPLSAVDANVGRNLYEQVLGPRGLLKDKTRILVTHQTQYITEEADLIVWVEEGVIRSGNFEDMHEIIASQVLRDDKKIENEMQKQMANGEAKVEHEEEEPKESDALLNGVDKEQANDKEQIVSEDQGKGCVKASVCPEDQGKGCVKASVWWAYFHAGNSVCGLIFITFVLIISQAVCSGADYFVNIYTKIVFMDSHNQDALISEELCLIIYSVLIVAAIFMIIFRCYLFLKTCMHASKVLHDRMFGCILKATMRFFDTNPSGRILNRFSKDMGAIDESLPRFMSEFTHLALVMLGVLVVICIVNPLLLVAVVVVGLVDFVIIKLYLRSSQDLKRLEGIRRSPVFSHVSATLSGLSTIRSRKRQNNMIAEFDNLQDIHSAAYHLTLTSNTALGLWLDCANVSILLNTVTFSFILLNDDSTYSGNVGLAITQAMMLTGMVQYGLRQLGEAFQQMTSVERILEYTKLQQEKTSGEKPAEQWPNAGVIKYNEVNVRYHEDGQLVLKNLNFSIDSGWKIGIVGRTGAGKTSLISSLFRLSDCITGSIIIDGRDTSDIDLTLLRSSLSIIPQEPVLFKGTIRYNLDPFNKYEDNEMWEALRNVQLGRDLPLDFEVTEYGSNLSIGQRQLICLARALLGHNSILVMDEATANVDQNTDQQIQQTIQQNFAHCTVITVAHRLKTVMQSDRIMVLDNGELKEFGIPHILLQKPDGYLKQMVVTIKMDPYMEHMNKHLSNFSQFAGQFTKAFIPIVDTALKMSTPGEPVSAYGVFKAAKDMADNKKKTNKKQNGSVKAKQANKGKVKKLACAPATGGTKAAGKLQNLNMSGQAKTLSTKTKSTSSSSKNKQTNGKKSTKATAAGKKTQTASYKGSEVVNLVDQLYTDDGKKLTKAEQKKKKDLEEYLVKQLEMDDAQQEDEEAEDESFESGDEEGSEEEGSYSDSDVYSDEYSINESGSYTDEETGENEDNTASYTDQESSSTNEDDNHAAEALAQAILAKANKKRKSPDVTQTKTKSIPVEAKKSKKVEDTAAARKSLPAPKADKVLNEEAKRRRSSLASLDDFSKKSTPKTANSKISTTANVKLEPLSPPANIVKLNSIEEGKRAFKWLLNPVTVDDFFAKYWEQKACLIKRQQSNYFGHLISFEAIDQMLLKNHVEFTKNIDVTSYKNGVRETLNPEGRAMPPVVWDHYGQGCSIRLLNPQTFLPGLFTLSTTMQEYFHCLVGANAYLTPPNSQGFAPHYDDIEAFVLQIEGRKRWKLYKPRNTSEILPRYSSKNFTQKEIGKPVLEEVLEPGDVLYFPRGTIHQACTEPGYHSLHITLSFSIHQACTEPGYHSLHITLSVYQKQSFADLFEKMLPLMLQKAIASSVDLRKGLPLHSWHHAGIAYSDNDTKERADLTKKVTQLMHKCLRDMPLQELMDAGMDQLAKKFQHEALPPEILPAEKLRTVFGSRSRTNERGECVCDYDIDERTNVRLLRANILRLVEEEEKIRIYYYLDNSKEYCEYEPNFNSLEYCEYEPNFIEIEAMEAASVEVLIKSYPQYVGVSQLPLPSDDQKITLVTALWERGLLMMEKPFRRIMVVVESVVTGHKFNTVRDRLADKIELVRFDPYIQKDCVYRERKRIRSA</sequence>
<feature type="domain" description="JmjC" evidence="33">
    <location>
        <begin position="1782"/>
        <end position="1927"/>
    </location>
</feature>
<keyword evidence="35" id="KW-1185">Reference proteome</keyword>
<dbReference type="FunFam" id="1.20.1560.10:FF:000014">
    <property type="entry name" value="Multidrug resistance-associated protein member 4"/>
    <property type="match status" value="1"/>
</dbReference>
<dbReference type="GO" id="GO:0005524">
    <property type="term" value="F:ATP binding"/>
    <property type="evidence" value="ECO:0007669"/>
    <property type="project" value="UniProtKB-KW"/>
</dbReference>
<dbReference type="Pfam" id="PF08007">
    <property type="entry name" value="JmjC_2"/>
    <property type="match status" value="1"/>
</dbReference>
<dbReference type="InterPro" id="IPR044746">
    <property type="entry name" value="ABCC_6TM_D1"/>
</dbReference>
<feature type="domain" description="ABC transporter" evidence="31">
    <location>
        <begin position="464"/>
        <end position="672"/>
    </location>
</feature>
<evidence type="ECO:0000256" key="23">
    <source>
        <dbReference type="ARBA" id="ARBA00023163"/>
    </source>
</evidence>
<dbReference type="CDD" id="cd18580">
    <property type="entry name" value="ABC_6TM_ABCC_D2"/>
    <property type="match status" value="1"/>
</dbReference>
<feature type="compositionally biased region" description="Low complexity" evidence="29">
    <location>
        <begin position="1577"/>
        <end position="1587"/>
    </location>
</feature>
<feature type="transmembrane region" description="Helical" evidence="30">
    <location>
        <begin position="804"/>
        <end position="826"/>
    </location>
</feature>
<feature type="transmembrane region" description="Helical" evidence="30">
    <location>
        <begin position="188"/>
        <end position="209"/>
    </location>
</feature>
<dbReference type="CDD" id="cd18579">
    <property type="entry name" value="ABC_6TM_ABCC_D1"/>
    <property type="match status" value="1"/>
</dbReference>
<feature type="transmembrane region" description="Helical" evidence="30">
    <location>
        <begin position="415"/>
        <end position="436"/>
    </location>
</feature>
<evidence type="ECO:0000256" key="6">
    <source>
        <dbReference type="ARBA" id="ARBA00013246"/>
    </source>
</evidence>
<name>A0A0L0CGK6_LUCCU</name>
<evidence type="ECO:0000256" key="18">
    <source>
        <dbReference type="ARBA" id="ARBA00022989"/>
    </source>
</evidence>
<evidence type="ECO:0000256" key="29">
    <source>
        <dbReference type="SAM" id="MobiDB-lite"/>
    </source>
</evidence>
<keyword evidence="25" id="KW-0687">Ribonucleoprotein</keyword>
<dbReference type="GO" id="GO:0016887">
    <property type="term" value="F:ATP hydrolysis activity"/>
    <property type="evidence" value="ECO:0007669"/>
    <property type="project" value="InterPro"/>
</dbReference>
<evidence type="ECO:0000256" key="30">
    <source>
        <dbReference type="SAM" id="Phobius"/>
    </source>
</evidence>
<evidence type="ECO:0000256" key="1">
    <source>
        <dbReference type="ARBA" id="ARBA00001954"/>
    </source>
</evidence>
<feature type="transmembrane region" description="Helical" evidence="30">
    <location>
        <begin position="385"/>
        <end position="409"/>
    </location>
</feature>
<keyword evidence="11" id="KW-0479">Metal-binding</keyword>
<dbReference type="Pfam" id="PF21233">
    <property type="entry name" value="WHD_RIOX1"/>
    <property type="match status" value="2"/>
</dbReference>
<keyword evidence="23" id="KW-0804">Transcription</keyword>
<comment type="similarity">
    <text evidence="5">Belongs to the ROX family. NO66 subfamily.</text>
</comment>
<keyword evidence="9" id="KW-0678">Repressor</keyword>
<feature type="region of interest" description="Disordered" evidence="29">
    <location>
        <begin position="1369"/>
        <end position="1396"/>
    </location>
</feature>
<dbReference type="GO" id="GO:1990904">
    <property type="term" value="C:ribonucleoprotein complex"/>
    <property type="evidence" value="ECO:0007669"/>
    <property type="project" value="UniProtKB-KW"/>
</dbReference>
<evidence type="ECO:0000256" key="25">
    <source>
        <dbReference type="ARBA" id="ARBA00023274"/>
    </source>
</evidence>
<dbReference type="GO" id="GO:0140680">
    <property type="term" value="F:histone H3K36me/H3K36me2 demethylase activity"/>
    <property type="evidence" value="ECO:0007669"/>
    <property type="project" value="UniProtKB-EC"/>
</dbReference>
<keyword evidence="22 30" id="KW-0472">Membrane</keyword>
<feature type="region of interest" description="Disordered" evidence="29">
    <location>
        <begin position="1495"/>
        <end position="1662"/>
    </location>
</feature>
<dbReference type="InterPro" id="IPR003593">
    <property type="entry name" value="AAA+_ATPase"/>
</dbReference>
<dbReference type="InterPro" id="IPR027417">
    <property type="entry name" value="P-loop_NTPase"/>
</dbReference>
<keyword evidence="8" id="KW-0813">Transport</keyword>
<dbReference type="InterPro" id="IPR003439">
    <property type="entry name" value="ABC_transporter-like_ATP-bd"/>
</dbReference>
<dbReference type="GO" id="GO:0046872">
    <property type="term" value="F:metal ion binding"/>
    <property type="evidence" value="ECO:0007669"/>
    <property type="project" value="UniProtKB-KW"/>
</dbReference>
<feature type="transmembrane region" description="Helical" evidence="30">
    <location>
        <begin position="902"/>
        <end position="922"/>
    </location>
</feature>
<evidence type="ECO:0000256" key="19">
    <source>
        <dbReference type="ARBA" id="ARBA00023002"/>
    </source>
</evidence>
<dbReference type="SUPFAM" id="SSF90123">
    <property type="entry name" value="ABC transporter transmembrane region"/>
    <property type="match status" value="2"/>
</dbReference>
<feature type="transmembrane region" description="Helical" evidence="30">
    <location>
        <begin position="989"/>
        <end position="1010"/>
    </location>
</feature>
<keyword evidence="18 30" id="KW-1133">Transmembrane helix</keyword>